<sequence length="77" mass="9186">MLTRLPSLPSLKLNPLRKVPSNYWKELSRQSRFTPQIHLLQPFLFPLMEILWFLLPRDQDLLPLHHPPPHPHPLPLM</sequence>
<evidence type="ECO:0000313" key="1">
    <source>
        <dbReference type="EMBL" id="ATU83876.1"/>
    </source>
</evidence>
<dbReference type="Proteomes" id="UP000267516">
    <property type="component" value="Segment"/>
</dbReference>
<reference evidence="1" key="1">
    <citation type="journal article" date="2018" name="Aquaculture">
        <title>Complete genome sequence of a white spot syndrome virus associated with a disease incursion in Australia.</title>
        <authorList>
            <person name="Oakey J."/>
            <person name="Smith C.S."/>
        </authorList>
    </citation>
    <scope>NUCLEOTIDE SEQUENCE [LARGE SCALE GENOMIC DNA]</scope>
    <source>
        <strain evidence="1">WSSV-AU</strain>
    </source>
</reference>
<name>A0A2D3I655_9VIRU</name>
<accession>A0A2D3I655</accession>
<dbReference type="EMBL" id="MF768985">
    <property type="protein sequence ID" value="ATU83876.1"/>
    <property type="molecule type" value="Genomic_DNA"/>
</dbReference>
<protein>
    <submittedName>
        <fullName evidence="1">ORF410</fullName>
    </submittedName>
</protein>
<proteinExistence type="predicted"/>
<organism evidence="1">
    <name type="scientific">White spot syndrome virus</name>
    <dbReference type="NCBI Taxonomy" id="342409"/>
    <lineage>
        <taxon>Viruses</taxon>
        <taxon>Viruses incertae sedis</taxon>
        <taxon>Naldaviricetes</taxon>
        <taxon>Nimaviridae</taxon>
        <taxon>Whispovirus</taxon>
    </lineage>
</organism>